<comment type="caution">
    <text evidence="2">The sequence shown here is derived from an EMBL/GenBank/DDBJ whole genome shotgun (WGS) entry which is preliminary data.</text>
</comment>
<name>A0A1J5QAT0_9ZZZZ</name>
<keyword evidence="1" id="KW-0472">Membrane</keyword>
<reference evidence="2" key="1">
    <citation type="submission" date="2016-10" db="EMBL/GenBank/DDBJ databases">
        <title>Sequence of Gallionella enrichment culture.</title>
        <authorList>
            <person name="Poehlein A."/>
            <person name="Muehling M."/>
            <person name="Daniel R."/>
        </authorList>
    </citation>
    <scope>NUCLEOTIDE SEQUENCE</scope>
</reference>
<organism evidence="2">
    <name type="scientific">mine drainage metagenome</name>
    <dbReference type="NCBI Taxonomy" id="410659"/>
    <lineage>
        <taxon>unclassified sequences</taxon>
        <taxon>metagenomes</taxon>
        <taxon>ecological metagenomes</taxon>
    </lineage>
</organism>
<dbReference type="InterPro" id="IPR009781">
    <property type="entry name" value="DUF1345"/>
</dbReference>
<dbReference type="Pfam" id="PF07077">
    <property type="entry name" value="DUF1345"/>
    <property type="match status" value="1"/>
</dbReference>
<feature type="transmembrane region" description="Helical" evidence="1">
    <location>
        <begin position="190"/>
        <end position="212"/>
    </location>
</feature>
<keyword evidence="1" id="KW-1133">Transmembrane helix</keyword>
<gene>
    <name evidence="2" type="ORF">GALL_437440</name>
</gene>
<accession>A0A1J5QAT0</accession>
<protein>
    <submittedName>
        <fullName evidence="2">Uncharacterized protein</fullName>
    </submittedName>
</protein>
<evidence type="ECO:0000256" key="1">
    <source>
        <dbReference type="SAM" id="Phobius"/>
    </source>
</evidence>
<proteinExistence type="predicted"/>
<feature type="transmembrane region" description="Helical" evidence="1">
    <location>
        <begin position="111"/>
        <end position="130"/>
    </location>
</feature>
<feature type="transmembrane region" description="Helical" evidence="1">
    <location>
        <begin position="81"/>
        <end position="99"/>
    </location>
</feature>
<feature type="transmembrane region" description="Helical" evidence="1">
    <location>
        <begin position="12"/>
        <end position="33"/>
    </location>
</feature>
<keyword evidence="1" id="KW-0812">Transmembrane</keyword>
<sequence>MTTSIRHLPHPRFLLFLATFAIGAALAAFLPGLPMKPELPVILAFDLGVLVFIASSLPLWHDVRIARIRDRAARDDGGRTLLLLISGMTMASILVALGLELQKKATMTLTDFAVVILTLGLAWIFINLVYSFHYAHLYYDQTAQGDQGGLTFPGTAPPVFADFCYFSFVVGMTCQVSDVVVTNARTRRVVLVHGLVSFFFNLGVLALTVNVLSGFL</sequence>
<feature type="transmembrane region" description="Helical" evidence="1">
    <location>
        <begin position="39"/>
        <end position="60"/>
    </location>
</feature>
<evidence type="ECO:0000313" key="2">
    <source>
        <dbReference type="EMBL" id="OIQ74603.1"/>
    </source>
</evidence>
<dbReference type="AlphaFoldDB" id="A0A1J5QAT0"/>
<dbReference type="EMBL" id="MLJW01002449">
    <property type="protein sequence ID" value="OIQ74603.1"/>
    <property type="molecule type" value="Genomic_DNA"/>
</dbReference>